<dbReference type="InterPro" id="IPR044587">
    <property type="entry name" value="HSP21-like"/>
</dbReference>
<dbReference type="PANTHER" id="PTHR46733">
    <property type="entry name" value="26.5 KDA HEAT SHOCK PROTEIN, MITOCHONDRIAL"/>
    <property type="match status" value="1"/>
</dbReference>
<proteinExistence type="inferred from homology"/>
<feature type="domain" description="SHSP" evidence="4">
    <location>
        <begin position="120"/>
        <end position="156"/>
    </location>
</feature>
<accession>A0A5P1F1T4</accession>
<dbReference type="PANTHER" id="PTHR46733:SF4">
    <property type="entry name" value="HEAT SHOCK PROTEIN 21, CHLOROPLASTIC"/>
    <property type="match status" value="1"/>
</dbReference>
<dbReference type="EMBL" id="CM007384">
    <property type="protein sequence ID" value="ONK71673.1"/>
    <property type="molecule type" value="Genomic_DNA"/>
</dbReference>
<evidence type="ECO:0000256" key="3">
    <source>
        <dbReference type="SAM" id="MobiDB-lite"/>
    </source>
</evidence>
<evidence type="ECO:0000259" key="4">
    <source>
        <dbReference type="PROSITE" id="PS01031"/>
    </source>
</evidence>
<feature type="region of interest" description="Disordered" evidence="3">
    <location>
        <begin position="31"/>
        <end position="85"/>
    </location>
</feature>
<dbReference type="SUPFAM" id="SSF49764">
    <property type="entry name" value="HSP20-like chaperones"/>
    <property type="match status" value="1"/>
</dbReference>
<dbReference type="CDD" id="cd06464">
    <property type="entry name" value="ACD_sHsps-like"/>
    <property type="match status" value="1"/>
</dbReference>
<evidence type="ECO:0000313" key="5">
    <source>
        <dbReference type="EMBL" id="ONK71673.1"/>
    </source>
</evidence>
<evidence type="ECO:0000313" key="6">
    <source>
        <dbReference type="Proteomes" id="UP000243459"/>
    </source>
</evidence>
<feature type="compositionally biased region" description="Basic and acidic residues" evidence="3">
    <location>
        <begin position="53"/>
        <end position="73"/>
    </location>
</feature>
<dbReference type="GO" id="GO:0009408">
    <property type="term" value="P:response to heat"/>
    <property type="evidence" value="ECO:0007669"/>
    <property type="project" value="InterPro"/>
</dbReference>
<dbReference type="OrthoDB" id="1431247at2759"/>
<keyword evidence="1" id="KW-0346">Stress response</keyword>
<protein>
    <recommendedName>
        <fullName evidence="4">SHSP domain-containing protein</fullName>
    </recommendedName>
</protein>
<name>A0A5P1F1T4_ASPOF</name>
<sequence length="156" mass="17474">MALSVAARPLCSPCSSLLLKQSVRSPRHVIPFLSSPGRRMSPRRLVQAAAGSENKDSSSLEVQRGDSGRTMERRPRRSSLDVSPFGLIDPLSPMRTMRQMLETMDRMFEDAMTFPGSTRNGAGEIRAPWDIMEDEKEVKMRFDMPGMSKEEVKVSV</sequence>
<comment type="similarity">
    <text evidence="2">Belongs to the small heat shock protein (HSP20) family.</text>
</comment>
<dbReference type="Gene3D" id="2.60.40.790">
    <property type="match status" value="1"/>
</dbReference>
<dbReference type="AlphaFoldDB" id="A0A5P1F1T4"/>
<evidence type="ECO:0000256" key="2">
    <source>
        <dbReference type="PROSITE-ProRule" id="PRU00285"/>
    </source>
</evidence>
<dbReference type="InterPro" id="IPR008978">
    <property type="entry name" value="HSP20-like_chaperone"/>
</dbReference>
<dbReference type="PROSITE" id="PS01031">
    <property type="entry name" value="SHSP"/>
    <property type="match status" value="1"/>
</dbReference>
<reference evidence="6" key="1">
    <citation type="journal article" date="2017" name="Nat. Commun.">
        <title>The asparagus genome sheds light on the origin and evolution of a young Y chromosome.</title>
        <authorList>
            <person name="Harkess A."/>
            <person name="Zhou J."/>
            <person name="Xu C."/>
            <person name="Bowers J.E."/>
            <person name="Van der Hulst R."/>
            <person name="Ayyampalayam S."/>
            <person name="Mercati F."/>
            <person name="Riccardi P."/>
            <person name="McKain M.R."/>
            <person name="Kakrana A."/>
            <person name="Tang H."/>
            <person name="Ray J."/>
            <person name="Groenendijk J."/>
            <person name="Arikit S."/>
            <person name="Mathioni S.M."/>
            <person name="Nakano M."/>
            <person name="Shan H."/>
            <person name="Telgmann-Rauber A."/>
            <person name="Kanno A."/>
            <person name="Yue Z."/>
            <person name="Chen H."/>
            <person name="Li W."/>
            <person name="Chen Y."/>
            <person name="Xu X."/>
            <person name="Zhang Y."/>
            <person name="Luo S."/>
            <person name="Chen H."/>
            <person name="Gao J."/>
            <person name="Mao Z."/>
            <person name="Pires J.C."/>
            <person name="Luo M."/>
            <person name="Kudrna D."/>
            <person name="Wing R.A."/>
            <person name="Meyers B.C."/>
            <person name="Yi K."/>
            <person name="Kong H."/>
            <person name="Lavrijsen P."/>
            <person name="Sunseri F."/>
            <person name="Falavigna A."/>
            <person name="Ye Y."/>
            <person name="Leebens-Mack J.H."/>
            <person name="Chen G."/>
        </authorList>
    </citation>
    <scope>NUCLEOTIDE SEQUENCE [LARGE SCALE GENOMIC DNA]</scope>
    <source>
        <strain evidence="6">cv. DH0086</strain>
    </source>
</reference>
<gene>
    <name evidence="5" type="ORF">A4U43_C04F11170</name>
</gene>
<organism evidence="5 6">
    <name type="scientific">Asparagus officinalis</name>
    <name type="common">Garden asparagus</name>
    <dbReference type="NCBI Taxonomy" id="4686"/>
    <lineage>
        <taxon>Eukaryota</taxon>
        <taxon>Viridiplantae</taxon>
        <taxon>Streptophyta</taxon>
        <taxon>Embryophyta</taxon>
        <taxon>Tracheophyta</taxon>
        <taxon>Spermatophyta</taxon>
        <taxon>Magnoliopsida</taxon>
        <taxon>Liliopsida</taxon>
        <taxon>Asparagales</taxon>
        <taxon>Asparagaceae</taxon>
        <taxon>Asparagoideae</taxon>
        <taxon>Asparagus</taxon>
    </lineage>
</organism>
<dbReference type="InterPro" id="IPR002068">
    <property type="entry name" value="A-crystallin/Hsp20_dom"/>
</dbReference>
<dbReference type="Proteomes" id="UP000243459">
    <property type="component" value="Chromosome 4"/>
</dbReference>
<dbReference type="Gramene" id="ONK71673">
    <property type="protein sequence ID" value="ONK71673"/>
    <property type="gene ID" value="A4U43_C04F11170"/>
</dbReference>
<evidence type="ECO:0000256" key="1">
    <source>
        <dbReference type="ARBA" id="ARBA00023016"/>
    </source>
</evidence>
<keyword evidence="6" id="KW-1185">Reference proteome</keyword>